<sequence length="81" mass="8846">MRLRSRTLLIGNLSTRSRAVLSNELRTLLCGSWSKGSSCGRFPVKRMSGFYHALSAPDGGRSSDSILRNPSEPGRKPGRTP</sequence>
<evidence type="ECO:0000313" key="3">
    <source>
        <dbReference type="Proteomes" id="UP000004956"/>
    </source>
</evidence>
<dbReference type="EMBL" id="AFBQ01000248">
    <property type="protein sequence ID" value="EHY30998.1"/>
    <property type="molecule type" value="Genomic_DNA"/>
</dbReference>
<accession>H3KFW4</accession>
<feature type="region of interest" description="Disordered" evidence="1">
    <location>
        <begin position="54"/>
        <end position="81"/>
    </location>
</feature>
<evidence type="ECO:0000256" key="1">
    <source>
        <dbReference type="SAM" id="MobiDB-lite"/>
    </source>
</evidence>
<dbReference type="Proteomes" id="UP000004956">
    <property type="component" value="Unassembled WGS sequence"/>
</dbReference>
<organism evidence="2 3">
    <name type="scientific">Sutterella parvirubra YIT 11816</name>
    <dbReference type="NCBI Taxonomy" id="762967"/>
    <lineage>
        <taxon>Bacteria</taxon>
        <taxon>Pseudomonadati</taxon>
        <taxon>Pseudomonadota</taxon>
        <taxon>Betaproteobacteria</taxon>
        <taxon>Burkholderiales</taxon>
        <taxon>Sutterellaceae</taxon>
        <taxon>Sutterella</taxon>
    </lineage>
</organism>
<proteinExistence type="predicted"/>
<dbReference type="HOGENOM" id="CLU_2572588_0_0_4"/>
<gene>
    <name evidence="2" type="ORF">HMPREF9440_01634</name>
</gene>
<protein>
    <submittedName>
        <fullName evidence="2">Uncharacterized protein</fullName>
    </submittedName>
</protein>
<dbReference type="PATRIC" id="fig|762967.3.peg.1282"/>
<comment type="caution">
    <text evidence="2">The sequence shown here is derived from an EMBL/GenBank/DDBJ whole genome shotgun (WGS) entry which is preliminary data.</text>
</comment>
<dbReference type="AlphaFoldDB" id="H3KFW4"/>
<keyword evidence="3" id="KW-1185">Reference proteome</keyword>
<evidence type="ECO:0000313" key="2">
    <source>
        <dbReference type="EMBL" id="EHY30998.1"/>
    </source>
</evidence>
<name>H3KFW4_9BURK</name>
<reference evidence="2 3" key="1">
    <citation type="submission" date="2011-11" db="EMBL/GenBank/DDBJ databases">
        <authorList>
            <person name="Weinstock G."/>
            <person name="Sodergren E."/>
            <person name="Clifton S."/>
            <person name="Fulton L."/>
            <person name="Fulton B."/>
            <person name="Courtney L."/>
            <person name="Fronick C."/>
            <person name="Harrison M."/>
            <person name="Strong C."/>
            <person name="Farmer C."/>
            <person name="Delahaunty K."/>
            <person name="Markovic C."/>
            <person name="Hall O."/>
            <person name="Minx P."/>
            <person name="Tomlinson C."/>
            <person name="Mitreva M."/>
            <person name="Hou S."/>
            <person name="Chen J."/>
            <person name="Wollam A."/>
            <person name="Pepin K.H."/>
            <person name="Johnson M."/>
            <person name="Bhonagiri V."/>
            <person name="Zhang X."/>
            <person name="Suruliraj S."/>
            <person name="Warren W."/>
            <person name="Chinwalla A."/>
            <person name="Mardis E.R."/>
            <person name="Wilson R.K."/>
        </authorList>
    </citation>
    <scope>NUCLEOTIDE SEQUENCE [LARGE SCALE GENOMIC DNA]</scope>
    <source>
        <strain evidence="2 3">YIT 11816</strain>
    </source>
</reference>